<accession>A0A226EI30</accession>
<keyword evidence="3" id="KW-1185">Reference proteome</keyword>
<gene>
    <name evidence="2" type="ORF">Fcan01_07173</name>
</gene>
<feature type="signal peptide" evidence="1">
    <location>
        <begin position="1"/>
        <end position="19"/>
    </location>
</feature>
<dbReference type="PANTHER" id="PTHR10151">
    <property type="entry name" value="ECTONUCLEOTIDE PYROPHOSPHATASE/PHOSPHODIESTERASE"/>
    <property type="match status" value="1"/>
</dbReference>
<dbReference type="CDD" id="cd16018">
    <property type="entry name" value="Enpp"/>
    <property type="match status" value="1"/>
</dbReference>
<evidence type="ECO:0000256" key="1">
    <source>
        <dbReference type="SAM" id="SignalP"/>
    </source>
</evidence>
<name>A0A226EI30_FOLCA</name>
<dbReference type="Gene3D" id="3.30.1360.180">
    <property type="match status" value="1"/>
</dbReference>
<dbReference type="PANTHER" id="PTHR10151:SF120">
    <property type="entry name" value="BIS(5'-ADENOSYL)-TRIPHOSPHATASE"/>
    <property type="match status" value="1"/>
</dbReference>
<dbReference type="EMBL" id="LNIX01000003">
    <property type="protein sequence ID" value="OXA56727.1"/>
    <property type="molecule type" value="Genomic_DNA"/>
</dbReference>
<feature type="chain" id="PRO_5012149602" evidence="1">
    <location>
        <begin position="20"/>
        <end position="443"/>
    </location>
</feature>
<dbReference type="InterPro" id="IPR002591">
    <property type="entry name" value="Phosphodiest/P_Trfase"/>
</dbReference>
<organism evidence="2 3">
    <name type="scientific">Folsomia candida</name>
    <name type="common">Springtail</name>
    <dbReference type="NCBI Taxonomy" id="158441"/>
    <lineage>
        <taxon>Eukaryota</taxon>
        <taxon>Metazoa</taxon>
        <taxon>Ecdysozoa</taxon>
        <taxon>Arthropoda</taxon>
        <taxon>Hexapoda</taxon>
        <taxon>Collembola</taxon>
        <taxon>Entomobryomorpha</taxon>
        <taxon>Isotomoidea</taxon>
        <taxon>Isotomidae</taxon>
        <taxon>Proisotominae</taxon>
        <taxon>Folsomia</taxon>
    </lineage>
</organism>
<dbReference type="Proteomes" id="UP000198287">
    <property type="component" value="Unassembled WGS sequence"/>
</dbReference>
<dbReference type="SUPFAM" id="SSF53649">
    <property type="entry name" value="Alkaline phosphatase-like"/>
    <property type="match status" value="1"/>
</dbReference>
<protein>
    <submittedName>
        <fullName evidence="2">Ectonucleotide pyrophosphatase/phosphodiesterase family member 5</fullName>
    </submittedName>
</protein>
<keyword evidence="1" id="KW-0732">Signal</keyword>
<dbReference type="AlphaFoldDB" id="A0A226EI30"/>
<evidence type="ECO:0000313" key="2">
    <source>
        <dbReference type="EMBL" id="OXA56727.1"/>
    </source>
</evidence>
<dbReference type="Pfam" id="PF01663">
    <property type="entry name" value="Phosphodiest"/>
    <property type="match status" value="1"/>
</dbReference>
<evidence type="ECO:0000313" key="3">
    <source>
        <dbReference type="Proteomes" id="UP000198287"/>
    </source>
</evidence>
<reference evidence="2 3" key="1">
    <citation type="submission" date="2015-12" db="EMBL/GenBank/DDBJ databases">
        <title>The genome of Folsomia candida.</title>
        <authorList>
            <person name="Faddeeva A."/>
            <person name="Derks M.F."/>
            <person name="Anvar Y."/>
            <person name="Smit S."/>
            <person name="Van Straalen N."/>
            <person name="Roelofs D."/>
        </authorList>
    </citation>
    <scope>NUCLEOTIDE SEQUENCE [LARGE SCALE GENOMIC DNA]</scope>
    <source>
        <strain evidence="2 3">VU population</strain>
        <tissue evidence="2">Whole body</tissue>
    </source>
</reference>
<comment type="caution">
    <text evidence="2">The sequence shown here is derived from an EMBL/GenBank/DDBJ whole genome shotgun (WGS) entry which is preliminary data.</text>
</comment>
<proteinExistence type="predicted"/>
<dbReference type="InterPro" id="IPR017850">
    <property type="entry name" value="Alkaline_phosphatase_core_sf"/>
</dbReference>
<dbReference type="STRING" id="158441.A0A226EI30"/>
<sequence length="443" mass="49783">MEKLFKTIIFISFFGTLLAAPSSVPNLSKHPVVLIVSFDGFRSDYLTKTPTPHLTALMEEGVSVPYMSAQFPTKTFPNHHSMATGLYPDVHGITDNTVFDPLHNKRLSGFNDDPEFWNYHPDVLPFWLRNEQAGDGRISGCYLWSGSSQGYGPDGKLFPTYYLPTYDESIPWETRVEEVIGWITHPSKPANIVYLYHNEPDSHGHSYGTDDEETLAEIRRSDDRAGHLIQALKDANIYDRINLIFVSDHGMQSVHQTNIINTTLMADTSLYANHGGTPVYHILPNNSADLEDLYNTFKRESEGKNFTVYKKEEMLGTYNYGTNRRIMDILLLAEPGYGFEDMWRFSADGIAGVHGYDNRSPNMRALFIGRGPNFKKSYKLTAPISNLDLVPLFSRLMGVQEPPNNGSIDIIGGILDTSSSGVIITSGTFQFLFGLTFLVYQSI</sequence>
<dbReference type="OMA" id="HTTIITG"/>
<dbReference type="Gene3D" id="3.40.720.10">
    <property type="entry name" value="Alkaline Phosphatase, subunit A"/>
    <property type="match status" value="1"/>
</dbReference>
<dbReference type="GO" id="GO:0016787">
    <property type="term" value="F:hydrolase activity"/>
    <property type="evidence" value="ECO:0007669"/>
    <property type="project" value="UniProtKB-ARBA"/>
</dbReference>
<dbReference type="OrthoDB" id="415411at2759"/>